<dbReference type="Proteomes" id="UP000661507">
    <property type="component" value="Unassembled WGS sequence"/>
</dbReference>
<dbReference type="PANTHER" id="PTHR33164">
    <property type="entry name" value="TRANSCRIPTIONAL REGULATOR, MARR FAMILY"/>
    <property type="match status" value="1"/>
</dbReference>
<dbReference type="Gene3D" id="1.10.10.10">
    <property type="entry name" value="Winged helix-like DNA-binding domain superfamily/Winged helix DNA-binding domain"/>
    <property type="match status" value="1"/>
</dbReference>
<dbReference type="GO" id="GO:0003700">
    <property type="term" value="F:DNA-binding transcription factor activity"/>
    <property type="evidence" value="ECO:0007669"/>
    <property type="project" value="InterPro"/>
</dbReference>
<evidence type="ECO:0000259" key="1">
    <source>
        <dbReference type="PROSITE" id="PS50995"/>
    </source>
</evidence>
<sequence>MPHHRMKRVAATAPDQAVAPQPSLVLQDYLPYRLSALAEVVSGVFAKRYEERFGLSIPEWRVMAVVGEGPPQSTQQVIDRTGMDRVRVSRAVIRLADKGLLQRHPHPSDQRAQMLSLSPGGREIHGRIVPLAHDMQVRLASILSDGERAQLDCILEKLLQQARDMARRVD</sequence>
<comment type="caution">
    <text evidence="2">The sequence shown here is derived from an EMBL/GenBank/DDBJ whole genome shotgun (WGS) entry which is preliminary data.</text>
</comment>
<reference evidence="2" key="1">
    <citation type="journal article" date="2014" name="Int. J. Syst. Evol. Microbiol.">
        <title>Complete genome sequence of Corynebacterium casei LMG S-19264T (=DSM 44701T), isolated from a smear-ripened cheese.</title>
        <authorList>
            <consortium name="US DOE Joint Genome Institute (JGI-PGF)"/>
            <person name="Walter F."/>
            <person name="Albersmeier A."/>
            <person name="Kalinowski J."/>
            <person name="Ruckert C."/>
        </authorList>
    </citation>
    <scope>NUCLEOTIDE SEQUENCE</scope>
    <source>
        <strain evidence="2">CGMCC 1.3617</strain>
    </source>
</reference>
<dbReference type="SUPFAM" id="SSF46785">
    <property type="entry name" value="Winged helix' DNA-binding domain"/>
    <property type="match status" value="1"/>
</dbReference>
<dbReference type="InterPro" id="IPR000835">
    <property type="entry name" value="HTH_MarR-typ"/>
</dbReference>
<reference evidence="2" key="2">
    <citation type="submission" date="2020-09" db="EMBL/GenBank/DDBJ databases">
        <authorList>
            <person name="Sun Q."/>
            <person name="Zhou Y."/>
        </authorList>
    </citation>
    <scope>NUCLEOTIDE SEQUENCE</scope>
    <source>
        <strain evidence="2">CGMCC 1.3617</strain>
    </source>
</reference>
<name>A0A917L383_9PROT</name>
<dbReference type="AlphaFoldDB" id="A0A917L383"/>
<proteinExistence type="predicted"/>
<evidence type="ECO:0000313" key="3">
    <source>
        <dbReference type="Proteomes" id="UP000661507"/>
    </source>
</evidence>
<dbReference type="InterPro" id="IPR036388">
    <property type="entry name" value="WH-like_DNA-bd_sf"/>
</dbReference>
<evidence type="ECO:0000313" key="2">
    <source>
        <dbReference type="EMBL" id="GGJ37703.1"/>
    </source>
</evidence>
<dbReference type="EMBL" id="BMKW01000015">
    <property type="protein sequence ID" value="GGJ37703.1"/>
    <property type="molecule type" value="Genomic_DNA"/>
</dbReference>
<dbReference type="PRINTS" id="PR00598">
    <property type="entry name" value="HTHMARR"/>
</dbReference>
<dbReference type="PANTHER" id="PTHR33164:SF43">
    <property type="entry name" value="HTH-TYPE TRANSCRIPTIONAL REPRESSOR YETL"/>
    <property type="match status" value="1"/>
</dbReference>
<accession>A0A917L383</accession>
<dbReference type="RefSeq" id="WP_229681572.1">
    <property type="nucleotide sequence ID" value="NZ_BMKW01000015.1"/>
</dbReference>
<dbReference type="SMART" id="SM00347">
    <property type="entry name" value="HTH_MARR"/>
    <property type="match status" value="1"/>
</dbReference>
<dbReference type="InterPro" id="IPR036390">
    <property type="entry name" value="WH_DNA-bd_sf"/>
</dbReference>
<keyword evidence="3" id="KW-1185">Reference proteome</keyword>
<dbReference type="GO" id="GO:0006950">
    <property type="term" value="P:response to stress"/>
    <property type="evidence" value="ECO:0007669"/>
    <property type="project" value="TreeGrafter"/>
</dbReference>
<dbReference type="PROSITE" id="PS50995">
    <property type="entry name" value="HTH_MARR_2"/>
    <property type="match status" value="1"/>
</dbReference>
<feature type="domain" description="HTH marR-type" evidence="1">
    <location>
        <begin position="27"/>
        <end position="160"/>
    </location>
</feature>
<organism evidence="2 3">
    <name type="scientific">Neoroseomonas lacus</name>
    <dbReference type="NCBI Taxonomy" id="287609"/>
    <lineage>
        <taxon>Bacteria</taxon>
        <taxon>Pseudomonadati</taxon>
        <taxon>Pseudomonadota</taxon>
        <taxon>Alphaproteobacteria</taxon>
        <taxon>Acetobacterales</taxon>
        <taxon>Acetobacteraceae</taxon>
        <taxon>Neoroseomonas</taxon>
    </lineage>
</organism>
<protein>
    <submittedName>
        <fullName evidence="2">MarR family transcriptional regulator</fullName>
    </submittedName>
</protein>
<gene>
    <name evidence="2" type="ORF">GCM10011320_51640</name>
</gene>
<dbReference type="InterPro" id="IPR039422">
    <property type="entry name" value="MarR/SlyA-like"/>
</dbReference>
<dbReference type="Pfam" id="PF12802">
    <property type="entry name" value="MarR_2"/>
    <property type="match status" value="1"/>
</dbReference>